<keyword evidence="2" id="KW-1185">Reference proteome</keyword>
<dbReference type="Proteomes" id="UP001352852">
    <property type="component" value="Unassembled WGS sequence"/>
</dbReference>
<gene>
    <name evidence="1" type="ORF">CHARACLAT_031686</name>
</gene>
<organism evidence="1 2">
    <name type="scientific">Characodon lateralis</name>
    <dbReference type="NCBI Taxonomy" id="208331"/>
    <lineage>
        <taxon>Eukaryota</taxon>
        <taxon>Metazoa</taxon>
        <taxon>Chordata</taxon>
        <taxon>Craniata</taxon>
        <taxon>Vertebrata</taxon>
        <taxon>Euteleostomi</taxon>
        <taxon>Actinopterygii</taxon>
        <taxon>Neopterygii</taxon>
        <taxon>Teleostei</taxon>
        <taxon>Neoteleostei</taxon>
        <taxon>Acanthomorphata</taxon>
        <taxon>Ovalentaria</taxon>
        <taxon>Atherinomorphae</taxon>
        <taxon>Cyprinodontiformes</taxon>
        <taxon>Goodeidae</taxon>
        <taxon>Characodon</taxon>
    </lineage>
</organism>
<reference evidence="1 2" key="1">
    <citation type="submission" date="2021-06" db="EMBL/GenBank/DDBJ databases">
        <authorList>
            <person name="Palmer J.M."/>
        </authorList>
    </citation>
    <scope>NUCLEOTIDE SEQUENCE [LARGE SCALE GENOMIC DNA]</scope>
    <source>
        <strain evidence="1 2">CL_MEX2019</strain>
        <tissue evidence="1">Muscle</tissue>
    </source>
</reference>
<sequence length="70" mass="7922">MMDVVGKPPGGEGVGLEKQRGTIEYFRLFEPDINLVLRAGFQLRLRIPAGWWTPVKTVRTAGFITDTFRD</sequence>
<name>A0ABU7E562_9TELE</name>
<evidence type="ECO:0000313" key="2">
    <source>
        <dbReference type="Proteomes" id="UP001352852"/>
    </source>
</evidence>
<comment type="caution">
    <text evidence="1">The sequence shown here is derived from an EMBL/GenBank/DDBJ whole genome shotgun (WGS) entry which is preliminary data.</text>
</comment>
<protein>
    <submittedName>
        <fullName evidence="1">Uncharacterized protein</fullName>
    </submittedName>
</protein>
<accession>A0ABU7E562</accession>
<evidence type="ECO:0000313" key="1">
    <source>
        <dbReference type="EMBL" id="MED6282398.1"/>
    </source>
</evidence>
<dbReference type="EMBL" id="JAHUTJ010046231">
    <property type="protein sequence ID" value="MED6282398.1"/>
    <property type="molecule type" value="Genomic_DNA"/>
</dbReference>
<proteinExistence type="predicted"/>